<dbReference type="EMBL" id="CP021509">
    <property type="protein sequence ID" value="ARW48165.1"/>
    <property type="molecule type" value="Genomic_DNA"/>
</dbReference>
<reference evidence="1 2" key="1">
    <citation type="submission" date="2017-05" db="EMBL/GenBank/DDBJ databases">
        <title>Genome sequence of Acetobacter pasteurianus subsp. pasteurianus strain SRCM101342.</title>
        <authorList>
            <person name="Cho S.H."/>
        </authorList>
    </citation>
    <scope>NUCLEOTIDE SEQUENCE [LARGE SCALE GENOMIC DNA]</scope>
    <source>
        <strain evidence="1 2">SRCM101342</strain>
    </source>
</reference>
<evidence type="ECO:0000313" key="1">
    <source>
        <dbReference type="EMBL" id="ARW48165.1"/>
    </source>
</evidence>
<dbReference type="Proteomes" id="UP000196205">
    <property type="component" value="Chromosome"/>
</dbReference>
<organism evidence="1 2">
    <name type="scientific">Acetobacter pasteurianus subsp. pasteurianus</name>
    <dbReference type="NCBI Taxonomy" id="481145"/>
    <lineage>
        <taxon>Bacteria</taxon>
        <taxon>Pseudomonadati</taxon>
        <taxon>Pseudomonadota</taxon>
        <taxon>Alphaproteobacteria</taxon>
        <taxon>Acetobacterales</taxon>
        <taxon>Acetobacteraceae</taxon>
        <taxon>Acetobacter</taxon>
    </lineage>
</organism>
<evidence type="ECO:0008006" key="3">
    <source>
        <dbReference type="Google" id="ProtNLM"/>
    </source>
</evidence>
<sequence>MKYSELPSVITSLFASGASSSAVTDIPDTQASSGDGRVSWKLGYPPETMIARSAGGVPPYGQDANGIGKKLSQYIQALQAGNIPKWTQDFANAIGGYPSGALAADPSTVGVFWVSTADDNTTQPGANGASWQSLFTGYVKKSGDTMSGILNNSSWVAGGVGGGWNNNNPANGEYVFTKGIEFGNPANNGYFRGTWCVTDVHGNGAADRSGLNLTGYDSTGVTYQWYFAWNGRVTTPGGVLAFESDLSGYVANTNPGIPGAQAGTSLCVNPSDGRANFAYSGNTKIGALAWYSDVQTETQARVNAVTSEANAREAADTTLQNNINAKLDSSFVASGLFDGSQGSTTSGTIVGGTWMRVGNTLTQSLVIENIGSGTVTFPFAFSGNNNQVVVIVQDGTGSNNTFSTGAITTSGTGIHSSGGGGTGRLHLTVSGPYGT</sequence>
<name>A0A1Y0YB09_ACEPA</name>
<dbReference type="RefSeq" id="WP_087651837.1">
    <property type="nucleotide sequence ID" value="NZ_CP021509.1"/>
</dbReference>
<dbReference type="OrthoDB" id="7225292at2"/>
<accession>A0A1Y0YB09</accession>
<evidence type="ECO:0000313" key="2">
    <source>
        <dbReference type="Proteomes" id="UP000196205"/>
    </source>
</evidence>
<proteinExistence type="predicted"/>
<gene>
    <name evidence="1" type="ORF">S1001342_01842</name>
</gene>
<protein>
    <recommendedName>
        <fullName evidence="3">Tail fiber protein</fullName>
    </recommendedName>
</protein>
<dbReference type="AlphaFoldDB" id="A0A1Y0YB09"/>